<protein>
    <submittedName>
        <fullName evidence="1">Uncharacterized protein</fullName>
    </submittedName>
</protein>
<name>A0A2P5FJ59_TREOI</name>
<sequence>MLKYLASNYDQVSRYYWRLITRAWASVRVRPYWSSCLCIPTSCWPYEYTLPKSSETTIEELCLVPQTVLRPGVSEVDFRDIGYIEVGSI</sequence>
<keyword evidence="2" id="KW-1185">Reference proteome</keyword>
<evidence type="ECO:0000313" key="1">
    <source>
        <dbReference type="EMBL" id="PON97807.1"/>
    </source>
</evidence>
<dbReference type="InParanoid" id="A0A2P5FJ59"/>
<accession>A0A2P5FJ59</accession>
<comment type="caution">
    <text evidence="1">The sequence shown here is derived from an EMBL/GenBank/DDBJ whole genome shotgun (WGS) entry which is preliminary data.</text>
</comment>
<dbReference type="Proteomes" id="UP000237000">
    <property type="component" value="Unassembled WGS sequence"/>
</dbReference>
<reference evidence="2" key="1">
    <citation type="submission" date="2016-06" db="EMBL/GenBank/DDBJ databases">
        <title>Parallel loss of symbiosis genes in relatives of nitrogen-fixing non-legume Parasponia.</title>
        <authorList>
            <person name="Van Velzen R."/>
            <person name="Holmer R."/>
            <person name="Bu F."/>
            <person name="Rutten L."/>
            <person name="Van Zeijl A."/>
            <person name="Liu W."/>
            <person name="Santuari L."/>
            <person name="Cao Q."/>
            <person name="Sharma T."/>
            <person name="Shen D."/>
            <person name="Roswanjaya Y."/>
            <person name="Wardhani T."/>
            <person name="Kalhor M.S."/>
            <person name="Jansen J."/>
            <person name="Van den Hoogen J."/>
            <person name="Gungor B."/>
            <person name="Hartog M."/>
            <person name="Hontelez J."/>
            <person name="Verver J."/>
            <person name="Yang W.-C."/>
            <person name="Schijlen E."/>
            <person name="Repin R."/>
            <person name="Schilthuizen M."/>
            <person name="Schranz E."/>
            <person name="Heidstra R."/>
            <person name="Miyata K."/>
            <person name="Fedorova E."/>
            <person name="Kohlen W."/>
            <person name="Bisseling T."/>
            <person name="Smit S."/>
            <person name="Geurts R."/>
        </authorList>
    </citation>
    <scope>NUCLEOTIDE SEQUENCE [LARGE SCALE GENOMIC DNA]</scope>
    <source>
        <strain evidence="2">cv. RG33-2</strain>
    </source>
</reference>
<organism evidence="1 2">
    <name type="scientific">Trema orientale</name>
    <name type="common">Charcoal tree</name>
    <name type="synonym">Celtis orientalis</name>
    <dbReference type="NCBI Taxonomy" id="63057"/>
    <lineage>
        <taxon>Eukaryota</taxon>
        <taxon>Viridiplantae</taxon>
        <taxon>Streptophyta</taxon>
        <taxon>Embryophyta</taxon>
        <taxon>Tracheophyta</taxon>
        <taxon>Spermatophyta</taxon>
        <taxon>Magnoliopsida</taxon>
        <taxon>eudicotyledons</taxon>
        <taxon>Gunneridae</taxon>
        <taxon>Pentapetalae</taxon>
        <taxon>rosids</taxon>
        <taxon>fabids</taxon>
        <taxon>Rosales</taxon>
        <taxon>Cannabaceae</taxon>
        <taxon>Trema</taxon>
    </lineage>
</organism>
<dbReference type="EMBL" id="JXTC01000029">
    <property type="protein sequence ID" value="PON97807.1"/>
    <property type="molecule type" value="Genomic_DNA"/>
</dbReference>
<dbReference type="AlphaFoldDB" id="A0A2P5FJ59"/>
<gene>
    <name evidence="1" type="ORF">TorRG33x02_063970</name>
</gene>
<proteinExistence type="predicted"/>
<evidence type="ECO:0000313" key="2">
    <source>
        <dbReference type="Proteomes" id="UP000237000"/>
    </source>
</evidence>